<sequence length="223" mass="25374">MDFSSVELNKEIEWDDSVEGILSEIGDESQINAYMHKKSQSYYTKQNIKYQLPIIILSALSGTGNFVSTNFPDYSKYIILAVGGVSIFTSILSSVAQFLKVSQLSESHRMSYLSWEKFHSNIKFQLNKKRGSRDNLKDFLSVIVPEYQRLKEISAEIPKSIYDQVRSNKKNLSKMQVPYLLNGFHPVVAYKEAEEIVDDSGDNGLINIQSLHLNIEEDDDTTA</sequence>
<feature type="transmembrane region" description="Helical" evidence="1">
    <location>
        <begin position="50"/>
        <end position="71"/>
    </location>
</feature>
<dbReference type="EMBL" id="MN738980">
    <property type="protein sequence ID" value="QHT33873.1"/>
    <property type="molecule type" value="Genomic_DNA"/>
</dbReference>
<evidence type="ECO:0000256" key="1">
    <source>
        <dbReference type="SAM" id="Phobius"/>
    </source>
</evidence>
<accession>A0A6C0EZH9</accession>
<dbReference type="NCBIfam" id="NF033632">
    <property type="entry name" value="SLATT_4"/>
    <property type="match status" value="1"/>
</dbReference>
<dbReference type="AlphaFoldDB" id="A0A6C0EZH9"/>
<keyword evidence="1" id="KW-0812">Transmembrane</keyword>
<organism evidence="2">
    <name type="scientific">viral metagenome</name>
    <dbReference type="NCBI Taxonomy" id="1070528"/>
    <lineage>
        <taxon>unclassified sequences</taxon>
        <taxon>metagenomes</taxon>
        <taxon>organismal metagenomes</taxon>
    </lineage>
</organism>
<evidence type="ECO:0000313" key="2">
    <source>
        <dbReference type="EMBL" id="QHT33873.1"/>
    </source>
</evidence>
<keyword evidence="1" id="KW-0472">Membrane</keyword>
<name>A0A6C0EZH9_9ZZZZ</name>
<feature type="transmembrane region" description="Helical" evidence="1">
    <location>
        <begin position="77"/>
        <end position="99"/>
    </location>
</feature>
<evidence type="ECO:0008006" key="3">
    <source>
        <dbReference type="Google" id="ProtNLM"/>
    </source>
</evidence>
<keyword evidence="1" id="KW-1133">Transmembrane helix</keyword>
<protein>
    <recommendedName>
        <fullName evidence="3">SLATT domain-containing protein</fullName>
    </recommendedName>
</protein>
<reference evidence="2" key="1">
    <citation type="journal article" date="2020" name="Nature">
        <title>Giant virus diversity and host interactions through global metagenomics.</title>
        <authorList>
            <person name="Schulz F."/>
            <person name="Roux S."/>
            <person name="Paez-Espino D."/>
            <person name="Jungbluth S."/>
            <person name="Walsh D.A."/>
            <person name="Denef V.J."/>
            <person name="McMahon K.D."/>
            <person name="Konstantinidis K.T."/>
            <person name="Eloe-Fadrosh E.A."/>
            <person name="Kyrpides N.C."/>
            <person name="Woyke T."/>
        </authorList>
    </citation>
    <scope>NUCLEOTIDE SEQUENCE</scope>
    <source>
        <strain evidence="2">GVMAG-M-3300009161-52</strain>
    </source>
</reference>
<proteinExistence type="predicted"/>